<evidence type="ECO:0000259" key="2">
    <source>
        <dbReference type="Pfam" id="PF21034"/>
    </source>
</evidence>
<feature type="domain" description="BCAS3 WD40" evidence="2">
    <location>
        <begin position="435"/>
        <end position="554"/>
    </location>
</feature>
<dbReference type="Pfam" id="PF21034">
    <property type="entry name" value="BCAS3_WD40"/>
    <property type="match status" value="1"/>
</dbReference>
<dbReference type="GO" id="GO:0006914">
    <property type="term" value="P:autophagy"/>
    <property type="evidence" value="ECO:0007669"/>
    <property type="project" value="InterPro"/>
</dbReference>
<protein>
    <recommendedName>
        <fullName evidence="2">BCAS3 WD40 domain-containing protein</fullName>
    </recommendedName>
</protein>
<feature type="region of interest" description="Disordered" evidence="1">
    <location>
        <begin position="44"/>
        <end position="76"/>
    </location>
</feature>
<dbReference type="OrthoDB" id="25778at2759"/>
<dbReference type="InterPro" id="IPR036322">
    <property type="entry name" value="WD40_repeat_dom_sf"/>
</dbReference>
<evidence type="ECO:0000256" key="1">
    <source>
        <dbReference type="SAM" id="MobiDB-lite"/>
    </source>
</evidence>
<gene>
    <name evidence="3" type="ORF">BJ085DRAFT_36204</name>
</gene>
<dbReference type="PANTHER" id="PTHR13268:SF0">
    <property type="entry name" value="BCAS3 MICROTUBULE ASSOCIATED CELL MIGRATION FACTOR"/>
    <property type="match status" value="1"/>
</dbReference>
<feature type="region of interest" description="Disordered" evidence="1">
    <location>
        <begin position="922"/>
        <end position="941"/>
    </location>
</feature>
<dbReference type="InterPro" id="IPR001680">
    <property type="entry name" value="WD40_rpt"/>
</dbReference>
<dbReference type="EMBL" id="ML002376">
    <property type="protein sequence ID" value="RKP38359.1"/>
    <property type="molecule type" value="Genomic_DNA"/>
</dbReference>
<feature type="compositionally biased region" description="Pro residues" evidence="1">
    <location>
        <begin position="61"/>
        <end position="70"/>
    </location>
</feature>
<dbReference type="GO" id="GO:0005737">
    <property type="term" value="C:cytoplasm"/>
    <property type="evidence" value="ECO:0007669"/>
    <property type="project" value="TreeGrafter"/>
</dbReference>
<keyword evidence="4" id="KW-1185">Reference proteome</keyword>
<dbReference type="GO" id="GO:0042594">
    <property type="term" value="P:response to starvation"/>
    <property type="evidence" value="ECO:0007669"/>
    <property type="project" value="TreeGrafter"/>
</dbReference>
<name>A0A4V1J5A3_9FUNG</name>
<evidence type="ECO:0000313" key="4">
    <source>
        <dbReference type="Proteomes" id="UP000268162"/>
    </source>
</evidence>
<dbReference type="InterPro" id="IPR045142">
    <property type="entry name" value="BCAS3-like"/>
</dbReference>
<dbReference type="InterPro" id="IPR048382">
    <property type="entry name" value="BCAS3_WD40"/>
</dbReference>
<proteinExistence type="predicted"/>
<dbReference type="Proteomes" id="UP000268162">
    <property type="component" value="Unassembled WGS sequence"/>
</dbReference>
<accession>A0A4V1J5A3</accession>
<dbReference type="SUPFAM" id="SSF50978">
    <property type="entry name" value="WD40 repeat-like"/>
    <property type="match status" value="1"/>
</dbReference>
<feature type="region of interest" description="Disordered" evidence="1">
    <location>
        <begin position="965"/>
        <end position="1035"/>
    </location>
</feature>
<feature type="compositionally biased region" description="Low complexity" evidence="1">
    <location>
        <begin position="1"/>
        <end position="12"/>
    </location>
</feature>
<organism evidence="3 4">
    <name type="scientific">Dimargaris cristalligena</name>
    <dbReference type="NCBI Taxonomy" id="215637"/>
    <lineage>
        <taxon>Eukaryota</taxon>
        <taxon>Fungi</taxon>
        <taxon>Fungi incertae sedis</taxon>
        <taxon>Zoopagomycota</taxon>
        <taxon>Kickxellomycotina</taxon>
        <taxon>Dimargaritomycetes</taxon>
        <taxon>Dimargaritales</taxon>
        <taxon>Dimargaritaceae</taxon>
        <taxon>Dimargaris</taxon>
    </lineage>
</organism>
<dbReference type="SMART" id="SM00320">
    <property type="entry name" value="WD40"/>
    <property type="match status" value="2"/>
</dbReference>
<reference evidence="4" key="1">
    <citation type="journal article" date="2018" name="Nat. Microbiol.">
        <title>Leveraging single-cell genomics to expand the fungal tree of life.</title>
        <authorList>
            <person name="Ahrendt S.R."/>
            <person name="Quandt C.A."/>
            <person name="Ciobanu D."/>
            <person name="Clum A."/>
            <person name="Salamov A."/>
            <person name="Andreopoulos B."/>
            <person name="Cheng J.F."/>
            <person name="Woyke T."/>
            <person name="Pelin A."/>
            <person name="Henrissat B."/>
            <person name="Reynolds N.K."/>
            <person name="Benny G.L."/>
            <person name="Smith M.E."/>
            <person name="James T.Y."/>
            <person name="Grigoriev I.V."/>
        </authorList>
    </citation>
    <scope>NUCLEOTIDE SEQUENCE [LARGE SCALE GENOMIC DNA]</scope>
    <source>
        <strain evidence="4">RSA 468</strain>
    </source>
</reference>
<dbReference type="InterPro" id="IPR015943">
    <property type="entry name" value="WD40/YVTN_repeat-like_dom_sf"/>
</dbReference>
<evidence type="ECO:0000313" key="3">
    <source>
        <dbReference type="EMBL" id="RKP38359.1"/>
    </source>
</evidence>
<feature type="region of interest" description="Disordered" evidence="1">
    <location>
        <begin position="370"/>
        <end position="401"/>
    </location>
</feature>
<dbReference type="PANTHER" id="PTHR13268">
    <property type="entry name" value="BREAST CARCINOMA AMPLIFIED SEQUENCE 3"/>
    <property type="match status" value="1"/>
</dbReference>
<sequence length="1035" mass="111260">MSQGQSGSSSGGRRAKPVFLKEPSSLESLTWVWSDLTSRVAQSLPASIARPGRWSGSSPQAVPPPGPRVPAGPLYAASMQPTSPMPYHPASAYGPPRPPSLAYGPPGEVPPEWDAAPVLYSAFEAWPRDPLALNSSLAACLCLGYPDGFQVWDISDIDNIREIISVRDVVERVTAMRYLRPSPKCQAKLDDVQLASLPWVACVHSAAPSGDSEPPSPNPTRYSRPIAVGNCVSIFSLSQQTLLHSFSFAPHTIIEMTHNDLLIAVTLDNGTLHLIDITRQEVVAQFDHVSPVPDEVSTSPRIALGPRFLAFPTCQIAPVKVKLTPIDDPAWTPQSRHAVEKVAKDVVNGVKVLGSFGYKTLSNYFSPAPSTTQSPSLTYPPPLAGSGRSGGPVKPPPVSDPDEHLGNVIVYDLQEVLDALPTDSASTPLVTAAPVAHFVAHRHPIHCLVFSPGQTLLATVSTQGHALNVFSLLGRHDRGFATGGPGHHPAVFDAVRGIRHLYRLARGITDALVESISFSPDAHWVAASTSRGTTHVFPINPQGGPVDAPAHLGPAASLSPLDAGYSLSNGSSVWKSGLTSVPAVVRIKQRAPLAPASPLPRPPSHPHYPEDLGVFPMELPSTDPYSIGYPAMGHRPPQSPPAIRGSLVTYFGPSSAGAEWYATLHGQYYPSTSFGTGNPTSTVTPRHRVKQLIQPLLLWIFHPNATLTLHRLTPSCVAQKGKHAAAFHPRYTLAVNRDDLAEWDVIRHSTWATLPWKAPRQAPAKNPAPGPSTTAPQSAAIDWMVHMELVTCPLINPEPLWAQSQFQFQCIIPPTPTTPTARFSGSPAPAPATEPWFPKVRVWEFKRGAPRPYGTASMDRGDGDNSPYSYQVQDRLHNAMNSVLDIRYPLAVEPLLSPEIATVSPASDDFLAVNKPRPIPFLYSEQVPSRPTLPGENGRPESLLAHVSENESMDELASDLDEVHVYSPAPESPPTSRRKSYSAGERGGGYRGEPVGPGATNGSRAPDSLFPELSEDDSLHALINFEADDQKSSAE</sequence>
<dbReference type="Gene3D" id="2.130.10.10">
    <property type="entry name" value="YVTN repeat-like/Quinoprotein amine dehydrogenase"/>
    <property type="match status" value="1"/>
</dbReference>
<dbReference type="AlphaFoldDB" id="A0A4V1J5A3"/>
<feature type="region of interest" description="Disordered" evidence="1">
    <location>
        <begin position="1"/>
        <end position="20"/>
    </location>
</feature>